<reference evidence="4 6" key="2">
    <citation type="journal article" date="2014" name="BMC Genomics">
        <title>An improved genome release (version Mt4.0) for the model legume Medicago truncatula.</title>
        <authorList>
            <person name="Tang H."/>
            <person name="Krishnakumar V."/>
            <person name="Bidwell S."/>
            <person name="Rosen B."/>
            <person name="Chan A."/>
            <person name="Zhou S."/>
            <person name="Gentzbittel L."/>
            <person name="Childs K.L."/>
            <person name="Yandell M."/>
            <person name="Gundlach H."/>
            <person name="Mayer K.F."/>
            <person name="Schwartz D.C."/>
            <person name="Town C.D."/>
        </authorList>
    </citation>
    <scope>GENOME REANNOTATION</scope>
    <source>
        <strain evidence="5 6">cv. Jemalong A17</strain>
    </source>
</reference>
<dbReference type="InterPro" id="IPR026961">
    <property type="entry name" value="PGG_dom"/>
</dbReference>
<dbReference type="InterPro" id="IPR002110">
    <property type="entry name" value="Ankyrin_rpt"/>
</dbReference>
<dbReference type="SUPFAM" id="SSF48403">
    <property type="entry name" value="Ankyrin repeat"/>
    <property type="match status" value="2"/>
</dbReference>
<keyword evidence="6" id="KW-1185">Reference proteome</keyword>
<protein>
    <submittedName>
        <fullName evidence="4">Ankyrin repeat protein</fullName>
    </submittedName>
</protein>
<dbReference type="AlphaFoldDB" id="G7J1X5"/>
<dbReference type="HOGENOM" id="CLU_016885_2_1_1"/>
<dbReference type="OrthoDB" id="1868897at2759"/>
<dbReference type="GO" id="GO:0005886">
    <property type="term" value="C:plasma membrane"/>
    <property type="evidence" value="ECO:0007669"/>
    <property type="project" value="UniProtKB-SubCell"/>
</dbReference>
<dbReference type="EMBL" id="CM001219">
    <property type="protein sequence ID" value="AES70259.1"/>
    <property type="molecule type" value="Genomic_DNA"/>
</dbReference>
<evidence type="ECO:0000313" key="6">
    <source>
        <dbReference type="Proteomes" id="UP000002051"/>
    </source>
</evidence>
<dbReference type="EnsemblPlants" id="AES70259">
    <property type="protein sequence ID" value="AES70259"/>
    <property type="gene ID" value="MTR_3g050500"/>
</dbReference>
<dbReference type="SMART" id="SM00248">
    <property type="entry name" value="ANK"/>
    <property type="match status" value="5"/>
</dbReference>
<evidence type="ECO:0000313" key="5">
    <source>
        <dbReference type="EnsemblPlants" id="AES70259"/>
    </source>
</evidence>
<dbReference type="eggNOG" id="KOG0504">
    <property type="taxonomic scope" value="Eukaryota"/>
</dbReference>
<dbReference type="PANTHER" id="PTHR24177:SF187">
    <property type="entry name" value="ANKYRIN REPEAT PROTEIN"/>
    <property type="match status" value="1"/>
</dbReference>
<gene>
    <name evidence="5" type="primary">11421712</name>
    <name evidence="4" type="ordered locus">MTR_3g050500</name>
</gene>
<dbReference type="STRING" id="3880.G7J1X5"/>
<proteinExistence type="predicted"/>
<dbReference type="GO" id="GO:0016020">
    <property type="term" value="C:membrane"/>
    <property type="evidence" value="ECO:0000318"/>
    <property type="project" value="GO_Central"/>
</dbReference>
<keyword evidence="2" id="KW-0812">Transmembrane</keyword>
<comment type="subcellular location">
    <subcellularLocation>
        <location evidence="1">Cell membrane</location>
        <topology evidence="1">Peripheral membrane protein</topology>
        <orientation evidence="1">Cytoplasmic side</orientation>
    </subcellularLocation>
</comment>
<dbReference type="OMA" id="TFDMANI"/>
<keyword evidence="2" id="KW-0472">Membrane</keyword>
<dbReference type="InterPro" id="IPR036770">
    <property type="entry name" value="Ankyrin_rpt-contain_sf"/>
</dbReference>
<feature type="transmembrane region" description="Helical" evidence="2">
    <location>
        <begin position="695"/>
        <end position="717"/>
    </location>
</feature>
<keyword evidence="2" id="KW-1133">Transmembrane helix</keyword>
<feature type="transmembrane region" description="Helical" evidence="2">
    <location>
        <begin position="618"/>
        <end position="641"/>
    </location>
</feature>
<reference evidence="4 6" key="1">
    <citation type="journal article" date="2011" name="Nature">
        <title>The Medicago genome provides insight into the evolution of rhizobial symbioses.</title>
        <authorList>
            <person name="Young N.D."/>
            <person name="Debelle F."/>
            <person name="Oldroyd G.E."/>
            <person name="Geurts R."/>
            <person name="Cannon S.B."/>
            <person name="Udvardi M.K."/>
            <person name="Benedito V.A."/>
            <person name="Mayer K.F."/>
            <person name="Gouzy J."/>
            <person name="Schoof H."/>
            <person name="Van de Peer Y."/>
            <person name="Proost S."/>
            <person name="Cook D.R."/>
            <person name="Meyers B.C."/>
            <person name="Spannagl M."/>
            <person name="Cheung F."/>
            <person name="De Mita S."/>
            <person name="Krishnakumar V."/>
            <person name="Gundlach H."/>
            <person name="Zhou S."/>
            <person name="Mudge J."/>
            <person name="Bharti A.K."/>
            <person name="Murray J.D."/>
            <person name="Naoumkina M.A."/>
            <person name="Rosen B."/>
            <person name="Silverstein K.A."/>
            <person name="Tang H."/>
            <person name="Rombauts S."/>
            <person name="Zhao P.X."/>
            <person name="Zhou P."/>
            <person name="Barbe V."/>
            <person name="Bardou P."/>
            <person name="Bechner M."/>
            <person name="Bellec A."/>
            <person name="Berger A."/>
            <person name="Berges H."/>
            <person name="Bidwell S."/>
            <person name="Bisseling T."/>
            <person name="Choisne N."/>
            <person name="Couloux A."/>
            <person name="Denny R."/>
            <person name="Deshpande S."/>
            <person name="Dai X."/>
            <person name="Doyle J.J."/>
            <person name="Dudez A.M."/>
            <person name="Farmer A.D."/>
            <person name="Fouteau S."/>
            <person name="Franken C."/>
            <person name="Gibelin C."/>
            <person name="Gish J."/>
            <person name="Goldstein S."/>
            <person name="Gonzalez A.J."/>
            <person name="Green P.J."/>
            <person name="Hallab A."/>
            <person name="Hartog M."/>
            <person name="Hua A."/>
            <person name="Humphray S.J."/>
            <person name="Jeong D.H."/>
            <person name="Jing Y."/>
            <person name="Jocker A."/>
            <person name="Kenton S.M."/>
            <person name="Kim D.J."/>
            <person name="Klee K."/>
            <person name="Lai H."/>
            <person name="Lang C."/>
            <person name="Lin S."/>
            <person name="Macmil S.L."/>
            <person name="Magdelenat G."/>
            <person name="Matthews L."/>
            <person name="McCorrison J."/>
            <person name="Monaghan E.L."/>
            <person name="Mun J.H."/>
            <person name="Najar F.Z."/>
            <person name="Nicholson C."/>
            <person name="Noirot C."/>
            <person name="O'Bleness M."/>
            <person name="Paule C.R."/>
            <person name="Poulain J."/>
            <person name="Prion F."/>
            <person name="Qin B."/>
            <person name="Qu C."/>
            <person name="Retzel E.F."/>
            <person name="Riddle C."/>
            <person name="Sallet E."/>
            <person name="Samain S."/>
            <person name="Samson N."/>
            <person name="Sanders I."/>
            <person name="Saurat O."/>
            <person name="Scarpelli C."/>
            <person name="Schiex T."/>
            <person name="Segurens B."/>
            <person name="Severin A.J."/>
            <person name="Sherrier D.J."/>
            <person name="Shi R."/>
            <person name="Sims S."/>
            <person name="Singer S.R."/>
            <person name="Sinharoy S."/>
            <person name="Sterck L."/>
            <person name="Viollet A."/>
            <person name="Wang B.B."/>
            <person name="Wang K."/>
            <person name="Wang M."/>
            <person name="Wang X."/>
            <person name="Warfsmann J."/>
            <person name="Weissenbach J."/>
            <person name="White D.D."/>
            <person name="White J.D."/>
            <person name="Wiley G.B."/>
            <person name="Wincker P."/>
            <person name="Xing Y."/>
            <person name="Yang L."/>
            <person name="Yao Z."/>
            <person name="Ying F."/>
            <person name="Zhai J."/>
            <person name="Zhou L."/>
            <person name="Zuber A."/>
            <person name="Denarie J."/>
            <person name="Dixon R.A."/>
            <person name="May G.D."/>
            <person name="Schwartz D.C."/>
            <person name="Rogers J."/>
            <person name="Quetier F."/>
            <person name="Town C.D."/>
            <person name="Roe B.A."/>
        </authorList>
    </citation>
    <scope>NUCLEOTIDE SEQUENCE [LARGE SCALE GENOMIC DNA]</scope>
    <source>
        <strain evidence="4">A17</strain>
        <strain evidence="5 6">cv. Jemalong A17</strain>
    </source>
</reference>
<feature type="domain" description="PGG" evidence="3">
    <location>
        <begin position="571"/>
        <end position="682"/>
    </location>
</feature>
<accession>G7J1X5</accession>
<organism evidence="4 6">
    <name type="scientific">Medicago truncatula</name>
    <name type="common">Barrel medic</name>
    <name type="synonym">Medicago tribuloides</name>
    <dbReference type="NCBI Taxonomy" id="3880"/>
    <lineage>
        <taxon>Eukaryota</taxon>
        <taxon>Viridiplantae</taxon>
        <taxon>Streptophyta</taxon>
        <taxon>Embryophyta</taxon>
        <taxon>Tracheophyta</taxon>
        <taxon>Spermatophyta</taxon>
        <taxon>Magnoliopsida</taxon>
        <taxon>eudicotyledons</taxon>
        <taxon>Gunneridae</taxon>
        <taxon>Pentapetalae</taxon>
        <taxon>rosids</taxon>
        <taxon>fabids</taxon>
        <taxon>Fabales</taxon>
        <taxon>Fabaceae</taxon>
        <taxon>Papilionoideae</taxon>
        <taxon>50 kb inversion clade</taxon>
        <taxon>NPAAA clade</taxon>
        <taxon>Hologalegina</taxon>
        <taxon>IRL clade</taxon>
        <taxon>Trifolieae</taxon>
        <taxon>Medicago</taxon>
    </lineage>
</organism>
<evidence type="ECO:0000256" key="1">
    <source>
        <dbReference type="ARBA" id="ARBA00004413"/>
    </source>
</evidence>
<dbReference type="Pfam" id="PF13962">
    <property type="entry name" value="PGG"/>
    <property type="match status" value="1"/>
</dbReference>
<evidence type="ECO:0000256" key="2">
    <source>
        <dbReference type="SAM" id="Phobius"/>
    </source>
</evidence>
<evidence type="ECO:0000259" key="3">
    <source>
        <dbReference type="Pfam" id="PF13962"/>
    </source>
</evidence>
<dbReference type="PANTHER" id="PTHR24177">
    <property type="entry name" value="CASKIN"/>
    <property type="match status" value="1"/>
</dbReference>
<dbReference type="KEGG" id="mtr:11421712"/>
<dbReference type="PaxDb" id="3880-AES70259"/>
<dbReference type="Gene3D" id="1.25.40.20">
    <property type="entry name" value="Ankyrin repeat-containing domain"/>
    <property type="match status" value="2"/>
</dbReference>
<feature type="transmembrane region" description="Helical" evidence="2">
    <location>
        <begin position="661"/>
        <end position="683"/>
    </location>
</feature>
<reference evidence="5" key="3">
    <citation type="submission" date="2015-04" db="UniProtKB">
        <authorList>
            <consortium name="EnsemblPlants"/>
        </authorList>
    </citation>
    <scope>IDENTIFICATION</scope>
    <source>
        <strain evidence="5">cv. Jemalong A17</strain>
    </source>
</reference>
<sequence length="734" mass="83517">MDPNNSMIQHEDEDIPYYYDPQDANAFRLIVLEEKWEEVIKKYEEHVFFHKIRIKGRGTALHVAVSNGNEDIVKRLVDVIVKKHNDQSGLEIKTEKGDTPLHLAAYRGFTSMCECIIGKNGERKHLIRDQNEKGETPLFCTVLAGINKKTFLYLHHFFPSDTSIAINNVGATILHVAIRRETFDMANIIMYLYPNFHSMEDKDGVSPLEDLATRTSAFKSGIRLIWWKEFLYRHYVDVKVCDAKTILELHEKDGGVENKEKHYQSEISIPLYNVDELEKASKVRHIPFSSKIKGGTTLGLINFACLTAIKKVKEKHIYGGKLLEAFMKHPYIEVVPFDDGEHDEEMKEKARCKREGKDLQEREGNQKIEDSAKNVEKDTTFLAVAKSGVVEIMEELNSKVKASDKKGLLLVAMKELEAKKSDTNDTAYLRAAKHGITEIMIALESKLKSVIHETNSNNENALLIAVKYRQPRVVEGLRNRLSMETFQSLILEMDNNENTILHLAAYPCIDNEDTAWKISGKGIEMMWNVKWYEYIDGLVPDDFHYIRNKEGKTPGEIFKEENKQLLQSSIEWLKNTTESSSIVAALVAGVSFATSCTVPGGNDQSGKPNLKGQPAFDLFSTCSLTGLYFSVTSLMVFLSILTCRKQAKDFGNILPFKFFMVLNFLFIAIFAMLFSFFAGQYLLLTDKYDKSSSLLYFSLAGSLPVMYYAFLQFPLYIDLAVVISRKVPLNPPMH</sequence>
<dbReference type="Pfam" id="PF12796">
    <property type="entry name" value="Ank_2"/>
    <property type="match status" value="1"/>
</dbReference>
<name>G7J1X5_MEDTR</name>
<evidence type="ECO:0000313" key="4">
    <source>
        <dbReference type="EMBL" id="AES70259.1"/>
    </source>
</evidence>
<dbReference type="Proteomes" id="UP000002051">
    <property type="component" value="Chromosome 3"/>
</dbReference>